<dbReference type="Gene3D" id="2.40.380.10">
    <property type="entry name" value="FomD-like"/>
    <property type="match status" value="1"/>
</dbReference>
<organism evidence="2 3">
    <name type="scientific">Paenibacillus montaniterrae</name>
    <dbReference type="NCBI Taxonomy" id="429341"/>
    <lineage>
        <taxon>Bacteria</taxon>
        <taxon>Bacillati</taxon>
        <taxon>Bacillota</taxon>
        <taxon>Bacilli</taxon>
        <taxon>Bacillales</taxon>
        <taxon>Paenibacillaceae</taxon>
        <taxon>Paenibacillus</taxon>
    </lineage>
</organism>
<comment type="caution">
    <text evidence="2">The sequence shown here is derived from an EMBL/GenBank/DDBJ whole genome shotgun (WGS) entry which is preliminary data.</text>
</comment>
<reference evidence="2" key="1">
    <citation type="submission" date="2021-03" db="EMBL/GenBank/DDBJ databases">
        <title>Antimicrobial resistance genes in bacteria isolated from Japanese honey, and their potential for conferring macrolide and lincosamide resistance in the American foulbrood pathogen Paenibacillus larvae.</title>
        <authorList>
            <person name="Okamoto M."/>
            <person name="Kumagai M."/>
            <person name="Kanamori H."/>
            <person name="Takamatsu D."/>
        </authorList>
    </citation>
    <scope>NUCLEOTIDE SEQUENCE</scope>
    <source>
        <strain evidence="2">J40TS1</strain>
    </source>
</reference>
<dbReference type="EMBL" id="BOSE01000001">
    <property type="protein sequence ID" value="GIP15027.1"/>
    <property type="molecule type" value="Genomic_DNA"/>
</dbReference>
<dbReference type="SUPFAM" id="SSF159234">
    <property type="entry name" value="FomD-like"/>
    <property type="match status" value="1"/>
</dbReference>
<accession>A0A919YKN6</accession>
<keyword evidence="3" id="KW-1185">Reference proteome</keyword>
<name>A0A919YKN6_9BACL</name>
<dbReference type="Proteomes" id="UP000683139">
    <property type="component" value="Unassembled WGS sequence"/>
</dbReference>
<dbReference type="InterPro" id="IPR007295">
    <property type="entry name" value="DUF402"/>
</dbReference>
<feature type="domain" description="DUF402" evidence="1">
    <location>
        <begin position="76"/>
        <end position="174"/>
    </location>
</feature>
<proteinExistence type="predicted"/>
<dbReference type="AlphaFoldDB" id="A0A919YKN6"/>
<evidence type="ECO:0000259" key="1">
    <source>
        <dbReference type="Pfam" id="PF04167"/>
    </source>
</evidence>
<dbReference type="InterPro" id="IPR035930">
    <property type="entry name" value="FomD-like_sf"/>
</dbReference>
<dbReference type="PANTHER" id="PTHR41271">
    <property type="entry name" value="DUF402 DOMAIN-CONTAINING PROTEIN"/>
    <property type="match status" value="1"/>
</dbReference>
<gene>
    <name evidence="2" type="ORF">J40TS1_06690</name>
</gene>
<protein>
    <recommendedName>
        <fullName evidence="1">DUF402 domain-containing protein</fullName>
    </recommendedName>
</protein>
<dbReference type="Pfam" id="PF04167">
    <property type="entry name" value="DUF402"/>
    <property type="match status" value="1"/>
</dbReference>
<evidence type="ECO:0000313" key="3">
    <source>
        <dbReference type="Proteomes" id="UP000683139"/>
    </source>
</evidence>
<dbReference type="PANTHER" id="PTHR41271:SF1">
    <property type="entry name" value="DUF402 DOMAIN-CONTAINING PROTEIN"/>
    <property type="match status" value="1"/>
</dbReference>
<evidence type="ECO:0000313" key="2">
    <source>
        <dbReference type="EMBL" id="GIP15027.1"/>
    </source>
</evidence>
<sequence>MVLTENKKGKQIMKRKFSDRANWRRIIRKSYSCMQIDQKEFHGILTFYRIHELRDPLYKVYGGKELCLADEGYVWMQHFPKGEHFVVTTMFDRDGKVVQWYIDVCKNQGLTEQKVPWFDDLYLDVVVLPSGEVFLMDEDELEEAYQAGEISYKDVQLAQKTASRLLSMIRNGKFRFFTLSMKHKRLYDKAWELSES</sequence>